<dbReference type="Pfam" id="PF06026">
    <property type="entry name" value="Rib_5-P_isom_A"/>
    <property type="match status" value="1"/>
</dbReference>
<evidence type="ECO:0000256" key="1">
    <source>
        <dbReference type="ARBA" id="ARBA00001713"/>
    </source>
</evidence>
<dbReference type="OrthoDB" id="1555531at2759"/>
<dbReference type="STRING" id="4846.A0A367KNA0"/>
<comment type="caution">
    <text evidence="9">The sequence shown here is derived from an EMBL/GenBank/DDBJ whole genome shotgun (WGS) entry which is preliminary data.</text>
</comment>
<dbReference type="FunFam" id="3.40.50.1360:FF:000001">
    <property type="entry name" value="Ribose-5-phosphate isomerase A"/>
    <property type="match status" value="1"/>
</dbReference>
<comment type="catalytic activity">
    <reaction evidence="1">
        <text>aldehydo-D-ribose 5-phosphate = D-ribulose 5-phosphate</text>
        <dbReference type="Rhea" id="RHEA:14657"/>
        <dbReference type="ChEBI" id="CHEBI:58121"/>
        <dbReference type="ChEBI" id="CHEBI:58273"/>
        <dbReference type="EC" id="5.3.1.6"/>
    </reaction>
</comment>
<evidence type="ECO:0000313" key="9">
    <source>
        <dbReference type="EMBL" id="RCI03715.1"/>
    </source>
</evidence>
<evidence type="ECO:0000313" key="10">
    <source>
        <dbReference type="Proteomes" id="UP000253551"/>
    </source>
</evidence>
<dbReference type="AlphaFoldDB" id="A0A367KNA0"/>
<evidence type="ECO:0000256" key="5">
    <source>
        <dbReference type="ARBA" id="ARBA00019150"/>
    </source>
</evidence>
<dbReference type="GO" id="GO:0006014">
    <property type="term" value="P:D-ribose metabolic process"/>
    <property type="evidence" value="ECO:0007669"/>
    <property type="project" value="TreeGrafter"/>
</dbReference>
<sequence length="243" mass="26481">MFKRLFSTAAERGKKWAGIAAMNDIIQANPSIIGVGSGSTIVYAIERLAGSPLGRTAVCIPTSFQTRELILRHKLNLGSIEQYPYIDITVDGADEVDPNLNAIKGGGACLFQERLIAQASHRFVLVADARKKSSQLGTQWKRGVPVEVVPIALSSIHYQLERLFPTAKIQLRMASPTDKAGPVVTDNGNLLLDCDFGPIQDPDLLYKEIKCLTGVFDVGLFCHMADTVYYGSLDQEDGEIISV</sequence>
<keyword evidence="6 9" id="KW-0413">Isomerase</keyword>
<dbReference type="GO" id="GO:0005737">
    <property type="term" value="C:cytoplasm"/>
    <property type="evidence" value="ECO:0007669"/>
    <property type="project" value="TreeGrafter"/>
</dbReference>
<organism evidence="9 10">
    <name type="scientific">Rhizopus stolonifer</name>
    <name type="common">Rhizopus nigricans</name>
    <dbReference type="NCBI Taxonomy" id="4846"/>
    <lineage>
        <taxon>Eukaryota</taxon>
        <taxon>Fungi</taxon>
        <taxon>Fungi incertae sedis</taxon>
        <taxon>Mucoromycota</taxon>
        <taxon>Mucoromycotina</taxon>
        <taxon>Mucoromycetes</taxon>
        <taxon>Mucorales</taxon>
        <taxon>Mucorineae</taxon>
        <taxon>Rhizopodaceae</taxon>
        <taxon>Rhizopus</taxon>
    </lineage>
</organism>
<evidence type="ECO:0000256" key="3">
    <source>
        <dbReference type="ARBA" id="ARBA00008088"/>
    </source>
</evidence>
<dbReference type="CDD" id="cd01398">
    <property type="entry name" value="RPI_A"/>
    <property type="match status" value="1"/>
</dbReference>
<dbReference type="EC" id="5.3.1.6" evidence="4"/>
<dbReference type="Gene3D" id="3.40.50.1360">
    <property type="match status" value="1"/>
</dbReference>
<protein>
    <recommendedName>
        <fullName evidence="5">Ribose-5-phosphate isomerase</fullName>
        <ecNumber evidence="4">5.3.1.6</ecNumber>
    </recommendedName>
    <alternativeName>
        <fullName evidence="8">D-ribose-5-phosphate ketol-isomerase</fullName>
    </alternativeName>
    <alternativeName>
        <fullName evidence="7">Phosphoriboisomerase</fullName>
    </alternativeName>
</protein>
<dbReference type="FunFam" id="3.30.70.260:FF:000018">
    <property type="entry name" value="Ribose-5-phosphate isomerase A"/>
    <property type="match status" value="1"/>
</dbReference>
<gene>
    <name evidence="9" type="primary">RKI1_2</name>
    <name evidence="9" type="ORF">CU098_011428</name>
</gene>
<dbReference type="PANTHER" id="PTHR11934:SF0">
    <property type="entry name" value="RIBOSE-5-PHOSPHATE ISOMERASE"/>
    <property type="match status" value="1"/>
</dbReference>
<evidence type="ECO:0000256" key="4">
    <source>
        <dbReference type="ARBA" id="ARBA00011959"/>
    </source>
</evidence>
<dbReference type="Gene3D" id="3.30.70.260">
    <property type="match status" value="1"/>
</dbReference>
<accession>A0A367KNA0</accession>
<dbReference type="SUPFAM" id="SSF100950">
    <property type="entry name" value="NagB/RpiA/CoA transferase-like"/>
    <property type="match status" value="1"/>
</dbReference>
<dbReference type="SUPFAM" id="SSF75445">
    <property type="entry name" value="D-ribose-5-phosphate isomerase (RpiA), lid domain"/>
    <property type="match status" value="1"/>
</dbReference>
<name>A0A367KNA0_RHIST</name>
<dbReference type="Proteomes" id="UP000253551">
    <property type="component" value="Unassembled WGS sequence"/>
</dbReference>
<dbReference type="NCBIfam" id="TIGR00021">
    <property type="entry name" value="rpiA"/>
    <property type="match status" value="1"/>
</dbReference>
<evidence type="ECO:0000256" key="6">
    <source>
        <dbReference type="ARBA" id="ARBA00023235"/>
    </source>
</evidence>
<evidence type="ECO:0000256" key="8">
    <source>
        <dbReference type="ARBA" id="ARBA00032273"/>
    </source>
</evidence>
<dbReference type="InterPro" id="IPR037171">
    <property type="entry name" value="NagB/RpiA_transferase-like"/>
</dbReference>
<comment type="pathway">
    <text evidence="2">Carbohydrate degradation; pentose phosphate pathway; D-ribose 5-phosphate from D-ribulose 5-phosphate (non-oxidative stage): step 1/1.</text>
</comment>
<dbReference type="PANTHER" id="PTHR11934">
    <property type="entry name" value="RIBOSE-5-PHOSPHATE ISOMERASE"/>
    <property type="match status" value="1"/>
</dbReference>
<evidence type="ECO:0000256" key="2">
    <source>
        <dbReference type="ARBA" id="ARBA00004988"/>
    </source>
</evidence>
<dbReference type="UniPathway" id="UPA00115">
    <property type="reaction ID" value="UER00412"/>
</dbReference>
<dbReference type="EMBL" id="PJQM01000920">
    <property type="protein sequence ID" value="RCI03715.1"/>
    <property type="molecule type" value="Genomic_DNA"/>
</dbReference>
<reference evidence="9 10" key="1">
    <citation type="journal article" date="2018" name="G3 (Bethesda)">
        <title>Phylogenetic and Phylogenomic Definition of Rhizopus Species.</title>
        <authorList>
            <person name="Gryganskyi A.P."/>
            <person name="Golan J."/>
            <person name="Dolatabadi S."/>
            <person name="Mondo S."/>
            <person name="Robb S."/>
            <person name="Idnurm A."/>
            <person name="Muszewska A."/>
            <person name="Steczkiewicz K."/>
            <person name="Masonjones S."/>
            <person name="Liao H.L."/>
            <person name="Gajdeczka M.T."/>
            <person name="Anike F."/>
            <person name="Vuek A."/>
            <person name="Anishchenko I.M."/>
            <person name="Voigt K."/>
            <person name="de Hoog G.S."/>
            <person name="Smith M.E."/>
            <person name="Heitman J."/>
            <person name="Vilgalys R."/>
            <person name="Stajich J.E."/>
        </authorList>
    </citation>
    <scope>NUCLEOTIDE SEQUENCE [LARGE SCALE GENOMIC DNA]</scope>
    <source>
        <strain evidence="9 10">LSU 92-RS-03</strain>
    </source>
</reference>
<dbReference type="GO" id="GO:0009052">
    <property type="term" value="P:pentose-phosphate shunt, non-oxidative branch"/>
    <property type="evidence" value="ECO:0007669"/>
    <property type="project" value="InterPro"/>
</dbReference>
<dbReference type="NCBIfam" id="NF001924">
    <property type="entry name" value="PRK00702.1"/>
    <property type="match status" value="1"/>
</dbReference>
<dbReference type="GO" id="GO:0004751">
    <property type="term" value="F:ribose-5-phosphate isomerase activity"/>
    <property type="evidence" value="ECO:0007669"/>
    <property type="project" value="UniProtKB-EC"/>
</dbReference>
<comment type="similarity">
    <text evidence="3">Belongs to the ribose 5-phosphate isomerase family.</text>
</comment>
<proteinExistence type="inferred from homology"/>
<evidence type="ECO:0000256" key="7">
    <source>
        <dbReference type="ARBA" id="ARBA00029734"/>
    </source>
</evidence>
<dbReference type="InterPro" id="IPR004788">
    <property type="entry name" value="Ribose5P_isomerase_type_A"/>
</dbReference>
<keyword evidence="10" id="KW-1185">Reference proteome</keyword>